<feature type="compositionally biased region" description="Basic and acidic residues" evidence="4">
    <location>
        <begin position="297"/>
        <end position="306"/>
    </location>
</feature>
<dbReference type="OrthoDB" id="9810303at2"/>
<dbReference type="AlphaFoldDB" id="A0A087AE36"/>
<dbReference type="InterPro" id="IPR029044">
    <property type="entry name" value="Nucleotide-diphossugar_trans"/>
</dbReference>
<proteinExistence type="inferred from homology"/>
<evidence type="ECO:0000313" key="6">
    <source>
        <dbReference type="EMBL" id="KFI57036.1"/>
    </source>
</evidence>
<evidence type="ECO:0000256" key="2">
    <source>
        <dbReference type="ARBA" id="ARBA00022676"/>
    </source>
</evidence>
<comment type="caution">
    <text evidence="6">The sequence shown here is derived from an EMBL/GenBank/DDBJ whole genome shotgun (WGS) entry which is preliminary data.</text>
</comment>
<protein>
    <submittedName>
        <fullName evidence="6">Glycosyl transferase family protein</fullName>
        <ecNumber evidence="6">2.4.1.83</ecNumber>
    </submittedName>
</protein>
<evidence type="ECO:0000259" key="5">
    <source>
        <dbReference type="Pfam" id="PF00535"/>
    </source>
</evidence>
<sequence>MTGRVCVVMPTYNERANLEPTLSGVFELNPDVDVLVVDDNSPDGTGRLADVIAKATHMTPGLSVEIKSNDIAHDVAFCKDDDDAALLSDANVSTADLKIANRVNAKTTGSKLHVLHREGKLGLGSAYIEGFKWALARGYDIICEMDMDGSHRPEDLRRILQRIRDDEHVDLVLGSRRVPGGTTQNWPWYRDVISRAGSSYARFMLGLKVRDMTSGFRAYRARILRRLDLDGIDDNGYVFQIDMTRRVVAAGGVVVEVPIVFPERALGVSKMDGAIVHEAMRKVTKWGFSRMHRQLHDPRERELERRAARRQIADAPDDDFNDELEAEAEDVD</sequence>
<evidence type="ECO:0000256" key="3">
    <source>
        <dbReference type="ARBA" id="ARBA00022679"/>
    </source>
</evidence>
<reference evidence="6 7" key="1">
    <citation type="submission" date="2014-03" db="EMBL/GenBank/DDBJ databases">
        <title>Genomics of Bifidobacteria.</title>
        <authorList>
            <person name="Ventura M."/>
            <person name="Milani C."/>
            <person name="Lugli G.A."/>
        </authorList>
    </citation>
    <scope>NUCLEOTIDE SEQUENCE [LARGE SCALE GENOMIC DNA]</scope>
    <source>
        <strain evidence="6 7">LMG 10510</strain>
    </source>
</reference>
<dbReference type="STRING" id="35760.BCHO_0710"/>
<dbReference type="SUPFAM" id="SSF53448">
    <property type="entry name" value="Nucleotide-diphospho-sugar transferases"/>
    <property type="match status" value="1"/>
</dbReference>
<dbReference type="Proteomes" id="UP000028995">
    <property type="component" value="Unassembled WGS sequence"/>
</dbReference>
<accession>A0A087AE36</accession>
<dbReference type="FunFam" id="3.90.550.10:FF:000122">
    <property type="entry name" value="Dolichol-phosphate mannosyltransferase subunit 1"/>
    <property type="match status" value="1"/>
</dbReference>
<dbReference type="Pfam" id="PF00535">
    <property type="entry name" value="Glycos_transf_2"/>
    <property type="match status" value="2"/>
</dbReference>
<evidence type="ECO:0000313" key="7">
    <source>
        <dbReference type="Proteomes" id="UP000028995"/>
    </source>
</evidence>
<feature type="region of interest" description="Disordered" evidence="4">
    <location>
        <begin position="297"/>
        <end position="332"/>
    </location>
</feature>
<dbReference type="GO" id="GO:0009247">
    <property type="term" value="P:glycolipid biosynthetic process"/>
    <property type="evidence" value="ECO:0007669"/>
    <property type="project" value="TreeGrafter"/>
</dbReference>
<dbReference type="GO" id="GO:0016020">
    <property type="term" value="C:membrane"/>
    <property type="evidence" value="ECO:0007669"/>
    <property type="project" value="GOC"/>
</dbReference>
<feature type="compositionally biased region" description="Acidic residues" evidence="4">
    <location>
        <begin position="315"/>
        <end position="332"/>
    </location>
</feature>
<dbReference type="PANTHER" id="PTHR43398">
    <property type="entry name" value="DOLICHOL-PHOSPHATE MANNOSYLTRANSFERASE SUBUNIT 1"/>
    <property type="match status" value="1"/>
</dbReference>
<keyword evidence="2 6" id="KW-0328">Glycosyltransferase</keyword>
<dbReference type="EC" id="2.4.1.83" evidence="6"/>
<dbReference type="InterPro" id="IPR001173">
    <property type="entry name" value="Glyco_trans_2-like"/>
</dbReference>
<feature type="domain" description="Glycosyltransferase 2-like" evidence="5">
    <location>
        <begin position="6"/>
        <end position="54"/>
    </location>
</feature>
<gene>
    <name evidence="6" type="ORF">BCHO_0710</name>
</gene>
<organism evidence="6 7">
    <name type="scientific">Bifidobacterium choerinum</name>
    <dbReference type="NCBI Taxonomy" id="35760"/>
    <lineage>
        <taxon>Bacteria</taxon>
        <taxon>Bacillati</taxon>
        <taxon>Actinomycetota</taxon>
        <taxon>Actinomycetes</taxon>
        <taxon>Bifidobacteriales</taxon>
        <taxon>Bifidobacteriaceae</taxon>
        <taxon>Bifidobacterium</taxon>
    </lineage>
</organism>
<dbReference type="EMBL" id="JGYU01000007">
    <property type="protein sequence ID" value="KFI57036.1"/>
    <property type="molecule type" value="Genomic_DNA"/>
</dbReference>
<dbReference type="GO" id="GO:0004582">
    <property type="term" value="F:dolichyl-phosphate beta-D-mannosyltransferase activity"/>
    <property type="evidence" value="ECO:0007669"/>
    <property type="project" value="UniProtKB-EC"/>
</dbReference>
<keyword evidence="3 6" id="KW-0808">Transferase</keyword>
<dbReference type="PANTHER" id="PTHR43398:SF1">
    <property type="entry name" value="DOLICHOL-PHOSPHATE MANNOSYLTRANSFERASE SUBUNIT 1"/>
    <property type="match status" value="1"/>
</dbReference>
<dbReference type="eggNOG" id="COG1216">
    <property type="taxonomic scope" value="Bacteria"/>
</dbReference>
<comment type="similarity">
    <text evidence="1">Belongs to the glycosyltransferase 2 family.</text>
</comment>
<evidence type="ECO:0000256" key="4">
    <source>
        <dbReference type="SAM" id="MobiDB-lite"/>
    </source>
</evidence>
<feature type="domain" description="Glycosyltransferase 2-like" evidence="5">
    <location>
        <begin position="105"/>
        <end position="226"/>
    </location>
</feature>
<dbReference type="Gene3D" id="3.90.550.10">
    <property type="entry name" value="Spore Coat Polysaccharide Biosynthesis Protein SpsA, Chain A"/>
    <property type="match status" value="1"/>
</dbReference>
<dbReference type="InterPro" id="IPR039528">
    <property type="entry name" value="DPM1-like"/>
</dbReference>
<dbReference type="RefSeq" id="WP_081707976.1">
    <property type="nucleotide sequence ID" value="NZ_JGYU01000007.1"/>
</dbReference>
<evidence type="ECO:0000256" key="1">
    <source>
        <dbReference type="ARBA" id="ARBA00006739"/>
    </source>
</evidence>
<keyword evidence="7" id="KW-1185">Reference proteome</keyword>
<name>A0A087AE36_9BIFI</name>